<proteinExistence type="predicted"/>
<keyword evidence="3" id="KW-1185">Reference proteome</keyword>
<dbReference type="AlphaFoldDB" id="A0A517M9A2"/>
<evidence type="ECO:0000313" key="2">
    <source>
        <dbReference type="EMBL" id="QDS91473.1"/>
    </source>
</evidence>
<dbReference type="Proteomes" id="UP000320672">
    <property type="component" value="Chromosome"/>
</dbReference>
<protein>
    <submittedName>
        <fullName evidence="2">Uncharacterized protein</fullName>
    </submittedName>
</protein>
<name>A0A517M9A2_9BACT</name>
<accession>A0A517M9A2</accession>
<organism evidence="2 3">
    <name type="scientific">Roseimaritima multifibrata</name>
    <dbReference type="NCBI Taxonomy" id="1930274"/>
    <lineage>
        <taxon>Bacteria</taxon>
        <taxon>Pseudomonadati</taxon>
        <taxon>Planctomycetota</taxon>
        <taxon>Planctomycetia</taxon>
        <taxon>Pirellulales</taxon>
        <taxon>Pirellulaceae</taxon>
        <taxon>Roseimaritima</taxon>
    </lineage>
</organism>
<dbReference type="KEGG" id="rml:FF011L_02030"/>
<feature type="region of interest" description="Disordered" evidence="1">
    <location>
        <begin position="181"/>
        <end position="206"/>
    </location>
</feature>
<gene>
    <name evidence="2" type="ORF">FF011L_02030</name>
</gene>
<evidence type="ECO:0000256" key="1">
    <source>
        <dbReference type="SAM" id="MobiDB-lite"/>
    </source>
</evidence>
<reference evidence="2 3" key="1">
    <citation type="submission" date="2019-02" db="EMBL/GenBank/DDBJ databases">
        <title>Deep-cultivation of Planctomycetes and their phenomic and genomic characterization uncovers novel biology.</title>
        <authorList>
            <person name="Wiegand S."/>
            <person name="Jogler M."/>
            <person name="Boedeker C."/>
            <person name="Pinto D."/>
            <person name="Vollmers J."/>
            <person name="Rivas-Marin E."/>
            <person name="Kohn T."/>
            <person name="Peeters S.H."/>
            <person name="Heuer A."/>
            <person name="Rast P."/>
            <person name="Oberbeckmann S."/>
            <person name="Bunk B."/>
            <person name="Jeske O."/>
            <person name="Meyerdierks A."/>
            <person name="Storesund J.E."/>
            <person name="Kallscheuer N."/>
            <person name="Luecker S."/>
            <person name="Lage O.M."/>
            <person name="Pohl T."/>
            <person name="Merkel B.J."/>
            <person name="Hornburger P."/>
            <person name="Mueller R.-W."/>
            <person name="Bruemmer F."/>
            <person name="Labrenz M."/>
            <person name="Spormann A.M."/>
            <person name="Op den Camp H."/>
            <person name="Overmann J."/>
            <person name="Amann R."/>
            <person name="Jetten M.S.M."/>
            <person name="Mascher T."/>
            <person name="Medema M.H."/>
            <person name="Devos D.P."/>
            <person name="Kaster A.-K."/>
            <person name="Ovreas L."/>
            <person name="Rohde M."/>
            <person name="Galperin M.Y."/>
            <person name="Jogler C."/>
        </authorList>
    </citation>
    <scope>NUCLEOTIDE SEQUENCE [LARGE SCALE GENOMIC DNA]</scope>
    <source>
        <strain evidence="2 3">FF011L</strain>
    </source>
</reference>
<dbReference type="EMBL" id="CP036262">
    <property type="protein sequence ID" value="QDS91473.1"/>
    <property type="molecule type" value="Genomic_DNA"/>
</dbReference>
<evidence type="ECO:0000313" key="3">
    <source>
        <dbReference type="Proteomes" id="UP000320672"/>
    </source>
</evidence>
<sequence>MRRNGIAIALWSGLLHGTAPPCRFTRQARSRVSPRLVLADLSASERRSYEERQCAGTASLLLFGPAYFMAQCPPVGLPDRHVVESLRDSCIWIFPPRRGGATRRQCAGTASLLLFGPAYVMAQRPPVGLPDRHVVESLRDSCLRIFPPRRGGATSNLTSNLCYMPDKLAWGRFRLAPHKTVTDKTDVPSERRQPSKRFARCEKTSL</sequence>